<dbReference type="SMART" id="SM00530">
    <property type="entry name" value="HTH_XRE"/>
    <property type="match status" value="1"/>
</dbReference>
<feature type="compositionally biased region" description="Basic and acidic residues" evidence="2">
    <location>
        <begin position="44"/>
        <end position="57"/>
    </location>
</feature>
<name>A0A6C0BUV7_9ZZZZ</name>
<accession>A0A6C0BUV7</accession>
<dbReference type="InterPro" id="IPR010982">
    <property type="entry name" value="Lambda_DNA-bd_dom_sf"/>
</dbReference>
<dbReference type="EMBL" id="MN739248">
    <property type="protein sequence ID" value="QHS95364.1"/>
    <property type="molecule type" value="Genomic_DNA"/>
</dbReference>
<reference evidence="4" key="1">
    <citation type="journal article" date="2020" name="Nature">
        <title>Giant virus diversity and host interactions through global metagenomics.</title>
        <authorList>
            <person name="Schulz F."/>
            <person name="Roux S."/>
            <person name="Paez-Espino D."/>
            <person name="Jungbluth S."/>
            <person name="Walsh D.A."/>
            <person name="Denef V.J."/>
            <person name="McMahon K.D."/>
            <person name="Konstantinidis K.T."/>
            <person name="Eloe-Fadrosh E.A."/>
            <person name="Kyrpides N.C."/>
            <person name="Woyke T."/>
        </authorList>
    </citation>
    <scope>NUCLEOTIDE SEQUENCE</scope>
    <source>
        <strain evidence="4">GVMAG-M-3300018428-35</strain>
    </source>
</reference>
<evidence type="ECO:0000256" key="1">
    <source>
        <dbReference type="ARBA" id="ARBA00023125"/>
    </source>
</evidence>
<dbReference type="CDD" id="cd00093">
    <property type="entry name" value="HTH_XRE"/>
    <property type="match status" value="1"/>
</dbReference>
<dbReference type="GO" id="GO:0005634">
    <property type="term" value="C:nucleus"/>
    <property type="evidence" value="ECO:0007669"/>
    <property type="project" value="TreeGrafter"/>
</dbReference>
<dbReference type="PANTHER" id="PTHR10245:SF15">
    <property type="entry name" value="ENDOTHELIAL DIFFERENTIATION-RELATED FACTOR 1"/>
    <property type="match status" value="1"/>
</dbReference>
<sequence length="116" mass="13433">METNIQHQDWNTIYFSASKHIGDNKIRENKKTTKIVSKENKMEKKIEEGNLKHDKTPAELGKNIQSKRLSQNMTQKDLAQKLNIPVKMINEIESGKAKHNPQIISKIKRILNISNK</sequence>
<dbReference type="Gene3D" id="1.10.260.40">
    <property type="entry name" value="lambda repressor-like DNA-binding domains"/>
    <property type="match status" value="1"/>
</dbReference>
<dbReference type="Pfam" id="PF01381">
    <property type="entry name" value="HTH_3"/>
    <property type="match status" value="1"/>
</dbReference>
<keyword evidence="1" id="KW-0238">DNA-binding</keyword>
<organism evidence="4">
    <name type="scientific">viral metagenome</name>
    <dbReference type="NCBI Taxonomy" id="1070528"/>
    <lineage>
        <taxon>unclassified sequences</taxon>
        <taxon>metagenomes</taxon>
        <taxon>organismal metagenomes</taxon>
    </lineage>
</organism>
<dbReference type="PROSITE" id="PS50943">
    <property type="entry name" value="HTH_CROC1"/>
    <property type="match status" value="1"/>
</dbReference>
<dbReference type="PANTHER" id="PTHR10245">
    <property type="entry name" value="ENDOTHELIAL DIFFERENTIATION-RELATED FACTOR 1 MULTIPROTEIN BRIDGING FACTOR 1"/>
    <property type="match status" value="1"/>
</dbReference>
<dbReference type="GO" id="GO:0003677">
    <property type="term" value="F:DNA binding"/>
    <property type="evidence" value="ECO:0007669"/>
    <property type="project" value="UniProtKB-KW"/>
</dbReference>
<protein>
    <recommendedName>
        <fullName evidence="3">HTH cro/C1-type domain-containing protein</fullName>
    </recommendedName>
</protein>
<feature type="region of interest" description="Disordered" evidence="2">
    <location>
        <begin position="44"/>
        <end position="76"/>
    </location>
</feature>
<feature type="domain" description="HTH cro/C1-type" evidence="3">
    <location>
        <begin position="64"/>
        <end position="114"/>
    </location>
</feature>
<dbReference type="SUPFAM" id="SSF47413">
    <property type="entry name" value="lambda repressor-like DNA-binding domains"/>
    <property type="match status" value="1"/>
</dbReference>
<dbReference type="InterPro" id="IPR001387">
    <property type="entry name" value="Cro/C1-type_HTH"/>
</dbReference>
<dbReference type="AlphaFoldDB" id="A0A6C0BUV7"/>
<proteinExistence type="predicted"/>
<feature type="compositionally biased region" description="Polar residues" evidence="2">
    <location>
        <begin position="63"/>
        <end position="76"/>
    </location>
</feature>
<evidence type="ECO:0000313" key="4">
    <source>
        <dbReference type="EMBL" id="QHS95364.1"/>
    </source>
</evidence>
<evidence type="ECO:0000259" key="3">
    <source>
        <dbReference type="PROSITE" id="PS50943"/>
    </source>
</evidence>
<evidence type="ECO:0000256" key="2">
    <source>
        <dbReference type="SAM" id="MobiDB-lite"/>
    </source>
</evidence>